<evidence type="ECO:0000313" key="2">
    <source>
        <dbReference type="EMBL" id="KAJ7302273.1"/>
    </source>
</evidence>
<evidence type="ECO:0000256" key="1">
    <source>
        <dbReference type="SAM" id="MobiDB-lite"/>
    </source>
</evidence>
<feature type="region of interest" description="Disordered" evidence="1">
    <location>
        <begin position="86"/>
        <end position="108"/>
    </location>
</feature>
<feature type="compositionally biased region" description="Acidic residues" evidence="1">
    <location>
        <begin position="136"/>
        <end position="145"/>
    </location>
</feature>
<proteinExistence type="predicted"/>
<name>A0AAD6YZB3_9AGAR</name>
<sequence>MLPSTHGVFSASSSDLSEIEMSDAFPTTYSFAPLSMVHVQSQSHTEPLAVASYPLSPLKRRAGASFLSTPLRKFVSKLMAKKSAHIHRPSSLLPSPTRRAATVSTAGRSPLRPRTRLTIRDAAFFLPAQASRYGGDDEENEEACEGDAPGHSAFRAPPATPMDPFNTPPQTPVGSTLFVIGAIGSPQTLSNSSRRRRQETRIVRTLGVEAACAAEAHSRSTRIRG</sequence>
<keyword evidence="3" id="KW-1185">Reference proteome</keyword>
<reference evidence="2" key="1">
    <citation type="submission" date="2023-03" db="EMBL/GenBank/DDBJ databases">
        <title>Massive genome expansion in bonnet fungi (Mycena s.s.) driven by repeated elements and novel gene families across ecological guilds.</title>
        <authorList>
            <consortium name="Lawrence Berkeley National Laboratory"/>
            <person name="Harder C.B."/>
            <person name="Miyauchi S."/>
            <person name="Viragh M."/>
            <person name="Kuo A."/>
            <person name="Thoen E."/>
            <person name="Andreopoulos B."/>
            <person name="Lu D."/>
            <person name="Skrede I."/>
            <person name="Drula E."/>
            <person name="Henrissat B."/>
            <person name="Morin E."/>
            <person name="Kohler A."/>
            <person name="Barry K."/>
            <person name="LaButti K."/>
            <person name="Morin E."/>
            <person name="Salamov A."/>
            <person name="Lipzen A."/>
            <person name="Mereny Z."/>
            <person name="Hegedus B."/>
            <person name="Baldrian P."/>
            <person name="Stursova M."/>
            <person name="Weitz H."/>
            <person name="Taylor A."/>
            <person name="Grigoriev I.V."/>
            <person name="Nagy L.G."/>
            <person name="Martin F."/>
            <person name="Kauserud H."/>
        </authorList>
    </citation>
    <scope>NUCLEOTIDE SEQUENCE</scope>
    <source>
        <strain evidence="2">CBHHK002</strain>
    </source>
</reference>
<evidence type="ECO:0000313" key="3">
    <source>
        <dbReference type="Proteomes" id="UP001218218"/>
    </source>
</evidence>
<dbReference type="EMBL" id="JARIHO010000118">
    <property type="protein sequence ID" value="KAJ7302273.1"/>
    <property type="molecule type" value="Genomic_DNA"/>
</dbReference>
<organism evidence="2 3">
    <name type="scientific">Mycena albidolilacea</name>
    <dbReference type="NCBI Taxonomy" id="1033008"/>
    <lineage>
        <taxon>Eukaryota</taxon>
        <taxon>Fungi</taxon>
        <taxon>Dikarya</taxon>
        <taxon>Basidiomycota</taxon>
        <taxon>Agaricomycotina</taxon>
        <taxon>Agaricomycetes</taxon>
        <taxon>Agaricomycetidae</taxon>
        <taxon>Agaricales</taxon>
        <taxon>Marasmiineae</taxon>
        <taxon>Mycenaceae</taxon>
        <taxon>Mycena</taxon>
    </lineage>
</organism>
<comment type="caution">
    <text evidence="2">The sequence shown here is derived from an EMBL/GenBank/DDBJ whole genome shotgun (WGS) entry which is preliminary data.</text>
</comment>
<feature type="region of interest" description="Disordered" evidence="1">
    <location>
        <begin position="132"/>
        <end position="157"/>
    </location>
</feature>
<gene>
    <name evidence="2" type="ORF">DFH08DRAFT_978000</name>
</gene>
<accession>A0AAD6YZB3</accession>
<dbReference type="AlphaFoldDB" id="A0AAD6YZB3"/>
<protein>
    <submittedName>
        <fullName evidence="2">Uncharacterized protein</fullName>
    </submittedName>
</protein>
<dbReference type="Proteomes" id="UP001218218">
    <property type="component" value="Unassembled WGS sequence"/>
</dbReference>